<dbReference type="Proteomes" id="UP000623269">
    <property type="component" value="Unassembled WGS sequence"/>
</dbReference>
<evidence type="ECO:0000256" key="6">
    <source>
        <dbReference type="PIRSR" id="PIRSR000097-3"/>
    </source>
</evidence>
<dbReference type="RefSeq" id="WP_197662501.1">
    <property type="nucleotide sequence ID" value="NZ_JAEAGR010000018.1"/>
</dbReference>
<dbReference type="PRINTS" id="PR00069">
    <property type="entry name" value="ALDKETRDTASE"/>
</dbReference>
<sequence>MNSIQDSYVLSNGVKIPCVGFGTWKLLNDEHTVDVVKTAIDCGYRHIDTAFSYKNDIAVGKAIRECGLKRSEIFVTSKLDNPSHGYENTLKEFDITMNNLGIEYLDLYLIHWPRPIMFRENWKAVNEGSWKAFEELYQSGKIRAIGVSNFLEHHIDALLDTATIAPMVDQLELHPQYVQEDAVNYCKDHRIIVEAWSPLLRGQMDNPLLINIAKKYNKSVAQLLLRWSIQHGFLPLPKASSVDRMKENADIFDFEISKEDIEEMKSLESLGRTGAHPDTAQF</sequence>
<evidence type="ECO:0000256" key="1">
    <source>
        <dbReference type="ARBA" id="ARBA00007905"/>
    </source>
</evidence>
<evidence type="ECO:0000256" key="5">
    <source>
        <dbReference type="PIRSR" id="PIRSR000097-2"/>
    </source>
</evidence>
<comment type="similarity">
    <text evidence="1">Belongs to the aldo/keto reductase family.</text>
</comment>
<reference evidence="8" key="1">
    <citation type="submission" date="2020-12" db="EMBL/GenBank/DDBJ databases">
        <title>M. sibirica DSM 26468T genome.</title>
        <authorList>
            <person name="Thieme N."/>
            <person name="Rettenmaier R."/>
            <person name="Zverlov V."/>
            <person name="Liebl W."/>
        </authorList>
    </citation>
    <scope>NUCLEOTIDE SEQUENCE</scope>
    <source>
        <strain evidence="8">DSM 26468</strain>
    </source>
</reference>
<dbReference type="PROSITE" id="PS00062">
    <property type="entry name" value="ALDOKETO_REDUCTASE_2"/>
    <property type="match status" value="1"/>
</dbReference>
<evidence type="ECO:0000256" key="4">
    <source>
        <dbReference type="PIRSR" id="PIRSR000097-1"/>
    </source>
</evidence>
<accession>A0A8J7KXU4</accession>
<dbReference type="Gene3D" id="3.20.20.100">
    <property type="entry name" value="NADP-dependent oxidoreductase domain"/>
    <property type="match status" value="1"/>
</dbReference>
<keyword evidence="2" id="KW-0521">NADP</keyword>
<gene>
    <name evidence="8" type="ORF">I5677_15230</name>
</gene>
<dbReference type="PANTHER" id="PTHR43827:SF3">
    <property type="entry name" value="NADP-DEPENDENT OXIDOREDUCTASE DOMAIN-CONTAINING PROTEIN"/>
    <property type="match status" value="1"/>
</dbReference>
<keyword evidence="9" id="KW-1185">Reference proteome</keyword>
<comment type="caution">
    <text evidence="8">The sequence shown here is derived from an EMBL/GenBank/DDBJ whole genome shotgun (WGS) entry which is preliminary data.</text>
</comment>
<dbReference type="InterPro" id="IPR036812">
    <property type="entry name" value="NAD(P)_OxRdtase_dom_sf"/>
</dbReference>
<evidence type="ECO:0000313" key="9">
    <source>
        <dbReference type="Proteomes" id="UP000623269"/>
    </source>
</evidence>
<feature type="binding site" evidence="5">
    <location>
        <position position="111"/>
    </location>
    <ligand>
        <name>substrate</name>
    </ligand>
</feature>
<dbReference type="PANTHER" id="PTHR43827">
    <property type="entry name" value="2,5-DIKETO-D-GLUCONIC ACID REDUCTASE"/>
    <property type="match status" value="1"/>
</dbReference>
<dbReference type="SUPFAM" id="SSF51430">
    <property type="entry name" value="NAD(P)-linked oxidoreductase"/>
    <property type="match status" value="1"/>
</dbReference>
<evidence type="ECO:0000256" key="2">
    <source>
        <dbReference type="ARBA" id="ARBA00022857"/>
    </source>
</evidence>
<keyword evidence="3" id="KW-0560">Oxidoreductase</keyword>
<dbReference type="AlphaFoldDB" id="A0A8J7KXU4"/>
<dbReference type="FunFam" id="3.20.20.100:FF:000015">
    <property type="entry name" value="Oxidoreductase, aldo/keto reductase family"/>
    <property type="match status" value="1"/>
</dbReference>
<dbReference type="EMBL" id="JAEAGR010000018">
    <property type="protein sequence ID" value="MBH1942252.1"/>
    <property type="molecule type" value="Genomic_DNA"/>
</dbReference>
<dbReference type="InterPro" id="IPR023210">
    <property type="entry name" value="NADP_OxRdtase_dom"/>
</dbReference>
<feature type="active site" description="Proton donor" evidence="4">
    <location>
        <position position="53"/>
    </location>
</feature>
<evidence type="ECO:0000313" key="8">
    <source>
        <dbReference type="EMBL" id="MBH1942252.1"/>
    </source>
</evidence>
<feature type="domain" description="NADP-dependent oxidoreductase" evidence="7">
    <location>
        <begin position="20"/>
        <end position="267"/>
    </location>
</feature>
<evidence type="ECO:0000259" key="7">
    <source>
        <dbReference type="Pfam" id="PF00248"/>
    </source>
</evidence>
<organism evidence="8 9">
    <name type="scientific">Mobilitalea sibirica</name>
    <dbReference type="NCBI Taxonomy" id="1462919"/>
    <lineage>
        <taxon>Bacteria</taxon>
        <taxon>Bacillati</taxon>
        <taxon>Bacillota</taxon>
        <taxon>Clostridia</taxon>
        <taxon>Lachnospirales</taxon>
        <taxon>Lachnospiraceae</taxon>
        <taxon>Mobilitalea</taxon>
    </lineage>
</organism>
<evidence type="ECO:0000256" key="3">
    <source>
        <dbReference type="ARBA" id="ARBA00023002"/>
    </source>
</evidence>
<dbReference type="InterPro" id="IPR020471">
    <property type="entry name" value="AKR"/>
</dbReference>
<dbReference type="GO" id="GO:0016616">
    <property type="term" value="F:oxidoreductase activity, acting on the CH-OH group of donors, NAD or NADP as acceptor"/>
    <property type="evidence" value="ECO:0007669"/>
    <property type="project" value="UniProtKB-ARBA"/>
</dbReference>
<proteinExistence type="inferred from homology"/>
<dbReference type="InterPro" id="IPR018170">
    <property type="entry name" value="Aldo/ket_reductase_CS"/>
</dbReference>
<dbReference type="PIRSF" id="PIRSF000097">
    <property type="entry name" value="AKR"/>
    <property type="match status" value="1"/>
</dbReference>
<name>A0A8J7KXU4_9FIRM</name>
<dbReference type="Pfam" id="PF00248">
    <property type="entry name" value="Aldo_ket_red"/>
    <property type="match status" value="1"/>
</dbReference>
<feature type="site" description="Lowers pKa of active site Tyr" evidence="6">
    <location>
        <position position="78"/>
    </location>
</feature>
<protein>
    <submittedName>
        <fullName evidence="8">Aldo/keto reductase</fullName>
    </submittedName>
</protein>
<dbReference type="CDD" id="cd19071">
    <property type="entry name" value="AKR_AKR1-5-like"/>
    <property type="match status" value="1"/>
</dbReference>